<protein>
    <submittedName>
        <fullName evidence="1">11010_t:CDS:1</fullName>
    </submittedName>
</protein>
<name>A0ABN7VDV0_GIGMA</name>
<evidence type="ECO:0000313" key="1">
    <source>
        <dbReference type="EMBL" id="CAG8759813.1"/>
    </source>
</evidence>
<keyword evidence="2" id="KW-1185">Reference proteome</keyword>
<proteinExistence type="predicted"/>
<dbReference type="EMBL" id="CAJVQB010013075">
    <property type="protein sequence ID" value="CAG8759813.1"/>
    <property type="molecule type" value="Genomic_DNA"/>
</dbReference>
<dbReference type="Proteomes" id="UP000789901">
    <property type="component" value="Unassembled WGS sequence"/>
</dbReference>
<sequence>IGLIQEEQHSLLITSEELTNIILEDFVNLRDPIFRDRKVTQFEFSTEIAESNIEDNIDMDFNPEDLFNTVFKS</sequence>
<organism evidence="1 2">
    <name type="scientific">Gigaspora margarita</name>
    <dbReference type="NCBI Taxonomy" id="4874"/>
    <lineage>
        <taxon>Eukaryota</taxon>
        <taxon>Fungi</taxon>
        <taxon>Fungi incertae sedis</taxon>
        <taxon>Mucoromycota</taxon>
        <taxon>Glomeromycotina</taxon>
        <taxon>Glomeromycetes</taxon>
        <taxon>Diversisporales</taxon>
        <taxon>Gigasporaceae</taxon>
        <taxon>Gigaspora</taxon>
    </lineage>
</organism>
<comment type="caution">
    <text evidence="1">The sequence shown here is derived from an EMBL/GenBank/DDBJ whole genome shotgun (WGS) entry which is preliminary data.</text>
</comment>
<reference evidence="1 2" key="1">
    <citation type="submission" date="2021-06" db="EMBL/GenBank/DDBJ databases">
        <authorList>
            <person name="Kallberg Y."/>
            <person name="Tangrot J."/>
            <person name="Rosling A."/>
        </authorList>
    </citation>
    <scope>NUCLEOTIDE SEQUENCE [LARGE SCALE GENOMIC DNA]</scope>
    <source>
        <strain evidence="1 2">120-4 pot B 10/14</strain>
    </source>
</reference>
<feature type="non-terminal residue" evidence="1">
    <location>
        <position position="1"/>
    </location>
</feature>
<accession>A0ABN7VDV0</accession>
<gene>
    <name evidence="1" type="ORF">GMARGA_LOCUS17341</name>
</gene>
<evidence type="ECO:0000313" key="2">
    <source>
        <dbReference type="Proteomes" id="UP000789901"/>
    </source>
</evidence>